<evidence type="ECO:0000313" key="1">
    <source>
        <dbReference type="EMBL" id="AYP68153.1"/>
    </source>
</evidence>
<protein>
    <submittedName>
        <fullName evidence="1">Uncharacterized protein</fullName>
    </submittedName>
</protein>
<reference evidence="1 2" key="1">
    <citation type="submission" date="2018-09" db="EMBL/GenBank/DDBJ databases">
        <title>Comparative Genomic Analysis of Eight Novel Haloalkaliphilic Bacteriophages from Lake Elmenteita, Kenya.</title>
        <authorList>
            <person name="Akhwale J.K."/>
        </authorList>
    </citation>
    <scope>NUCLEOTIDE SEQUENCE [LARGE SCALE GENOMIC DNA]</scope>
</reference>
<dbReference type="Proteomes" id="UP000274199">
    <property type="component" value="Segment"/>
</dbReference>
<name>A0A3G3BV98_9CAUD</name>
<dbReference type="EMBL" id="MH884508">
    <property type="protein sequence ID" value="AYP68153.1"/>
    <property type="molecule type" value="Genomic_DNA"/>
</dbReference>
<gene>
    <name evidence="1" type="ORF">vBBcoS136_00021</name>
</gene>
<accession>A0A3G3BV98</accession>
<organism evidence="1 2">
    <name type="scientific">Bacillus phage vB_BcoS-136</name>
    <dbReference type="NCBI Taxonomy" id="2419619"/>
    <lineage>
        <taxon>Viruses</taxon>
        <taxon>Duplodnaviria</taxon>
        <taxon>Heunggongvirae</taxon>
        <taxon>Uroviricota</taxon>
        <taxon>Caudoviricetes</taxon>
        <taxon>Heleneionescovirinae</taxon>
        <taxon>Kenyattavirus</taxon>
        <taxon>Kenyattavirus kv136</taxon>
    </lineage>
</organism>
<sequence length="82" mass="9614">MKKMVIDYDIPIQGKEQCDEHNKMCEEMFGSKFTMIKPTEDHIDDLIQKLYEAIEKVGDDGGWYLGDGIRVKIELEYKPEDK</sequence>
<evidence type="ECO:0000313" key="2">
    <source>
        <dbReference type="Proteomes" id="UP000274199"/>
    </source>
</evidence>
<proteinExistence type="predicted"/>
<keyword evidence="2" id="KW-1185">Reference proteome</keyword>